<sequence length="278" mass="30371">MFSFLGWKVITLAAALALHMVDGAQHLGFKNTVWQPIYGLSEELGTVAGSNVKAANAILAHLETMRKAALRAAIFVEVNAVTEKDSKRNNGATILHAASKPSPVQVQVNRPVFSSKSGIKRGLRKRQSRRILKFAPTGVGLCQQRLPVVRGHSKPRTKLANKAIGSTPCALTPPEVTENTRTKTKLTETGNENMVHGPGSHATNTHQGSTGDSFKCRLLGSGTTGGLFFSRTRHRLFRHGELHQDASSRRRSNAETGRKPETGERNRDTSLEISLRRR</sequence>
<dbReference type="AlphaFoldDB" id="M4SWG9"/>
<comment type="subcellular location">
    <subcellularLocation>
        <location evidence="1">Cell membrane</location>
        <topology evidence="1">Lipid-anchor</topology>
        <topology evidence="1">GPI-anchor</topology>
    </subcellularLocation>
</comment>
<evidence type="ECO:0000256" key="1">
    <source>
        <dbReference type="ARBA" id="ARBA00004609"/>
    </source>
</evidence>
<feature type="region of interest" description="Disordered" evidence="7">
    <location>
        <begin position="239"/>
        <end position="278"/>
    </location>
</feature>
<keyword evidence="6" id="KW-0449">Lipoprotein</keyword>
<feature type="domain" description="Trypanosome variant surface glycoprotein A-type N-terminal" evidence="9">
    <location>
        <begin position="158"/>
        <end position="229"/>
    </location>
</feature>
<keyword evidence="2" id="KW-1003">Cell membrane</keyword>
<feature type="compositionally biased region" description="Polar residues" evidence="7">
    <location>
        <begin position="201"/>
        <end position="210"/>
    </location>
</feature>
<feature type="region of interest" description="Disordered" evidence="7">
    <location>
        <begin position="187"/>
        <end position="210"/>
    </location>
</feature>
<evidence type="ECO:0000256" key="2">
    <source>
        <dbReference type="ARBA" id="ARBA00022475"/>
    </source>
</evidence>
<dbReference type="Pfam" id="PF00913">
    <property type="entry name" value="Trypan_glycop"/>
    <property type="match status" value="2"/>
</dbReference>
<dbReference type="GO" id="GO:0042783">
    <property type="term" value="P:symbiont-mediated evasion of host immune response"/>
    <property type="evidence" value="ECO:0007669"/>
    <property type="project" value="InterPro"/>
</dbReference>
<dbReference type="SUPFAM" id="SSF58087">
    <property type="entry name" value="Variant surface glycoprotein (N-terminal domain)"/>
    <property type="match status" value="2"/>
</dbReference>
<evidence type="ECO:0000256" key="5">
    <source>
        <dbReference type="ARBA" id="ARBA00023180"/>
    </source>
</evidence>
<feature type="chain" id="PRO_5004057963" evidence="8">
    <location>
        <begin position="24"/>
        <end position="278"/>
    </location>
</feature>
<dbReference type="GO" id="GO:0005886">
    <property type="term" value="C:plasma membrane"/>
    <property type="evidence" value="ECO:0007669"/>
    <property type="project" value="UniProtKB-SubCell"/>
</dbReference>
<evidence type="ECO:0000259" key="9">
    <source>
        <dbReference type="Pfam" id="PF00913"/>
    </source>
</evidence>
<evidence type="ECO:0000313" key="10">
    <source>
        <dbReference type="EMBL" id="AGH60738.1"/>
    </source>
</evidence>
<feature type="compositionally biased region" description="Basic and acidic residues" evidence="7">
    <location>
        <begin position="239"/>
        <end position="270"/>
    </location>
</feature>
<keyword evidence="4" id="KW-0472">Membrane</keyword>
<reference evidence="10" key="2">
    <citation type="journal article" date="2014" name="Mol. Biochem. Parasitol.">
        <title>Capturing the variant surface glycoprotein repertoire (the VSGnome) of Trypanosoma brucei Lister 427.</title>
        <authorList>
            <person name="Cross G.A."/>
            <person name="Kim H.S."/>
            <person name="Wickstead B."/>
        </authorList>
    </citation>
    <scope>NUCLEOTIDE SEQUENCE</scope>
    <source>
        <strain evidence="10">Lister 427</strain>
    </source>
</reference>
<evidence type="ECO:0000256" key="4">
    <source>
        <dbReference type="ARBA" id="ARBA00023136"/>
    </source>
</evidence>
<evidence type="ECO:0000256" key="8">
    <source>
        <dbReference type="SAM" id="SignalP"/>
    </source>
</evidence>
<dbReference type="EMBL" id="KC613307">
    <property type="protein sequence ID" value="AGH60738.1"/>
    <property type="molecule type" value="Genomic_DNA"/>
</dbReference>
<feature type="domain" description="Trypanosome variant surface glycoprotein A-type N-terminal" evidence="9">
    <location>
        <begin position="11"/>
        <end position="89"/>
    </location>
</feature>
<evidence type="ECO:0000256" key="3">
    <source>
        <dbReference type="ARBA" id="ARBA00022622"/>
    </source>
</evidence>
<proteinExistence type="predicted"/>
<keyword evidence="3" id="KW-0336">GPI-anchor</keyword>
<evidence type="ECO:0000256" key="7">
    <source>
        <dbReference type="SAM" id="MobiDB-lite"/>
    </source>
</evidence>
<organism evidence="10">
    <name type="scientific">Trypanosoma brucei</name>
    <dbReference type="NCBI Taxonomy" id="5691"/>
    <lineage>
        <taxon>Eukaryota</taxon>
        <taxon>Discoba</taxon>
        <taxon>Euglenozoa</taxon>
        <taxon>Kinetoplastea</taxon>
        <taxon>Metakinetoplastina</taxon>
        <taxon>Trypanosomatida</taxon>
        <taxon>Trypanosomatidae</taxon>
        <taxon>Trypanosoma</taxon>
    </lineage>
</organism>
<dbReference type="InterPro" id="IPR001812">
    <property type="entry name" value="Trypano_VSG_A_N_dom"/>
</dbReference>
<feature type="signal peptide" evidence="8">
    <location>
        <begin position="1"/>
        <end position="23"/>
    </location>
</feature>
<dbReference type="GO" id="GO:0098552">
    <property type="term" value="C:side of membrane"/>
    <property type="evidence" value="ECO:0007669"/>
    <property type="project" value="UniProtKB-KW"/>
</dbReference>
<keyword evidence="8" id="KW-0732">Signal</keyword>
<dbReference type="Gene3D" id="3.90.150.10">
    <property type="entry name" value="Variant Surface Glycoprotein, subunit A domain 1"/>
    <property type="match status" value="2"/>
</dbReference>
<reference evidence="10" key="1">
    <citation type="submission" date="2013-02" db="EMBL/GenBank/DDBJ databases">
        <authorList>
            <person name="Cross G.A.M."/>
            <person name="Kim H.-S."/>
            <person name="Wickstead B."/>
        </authorList>
    </citation>
    <scope>NUCLEOTIDE SEQUENCE</scope>
    <source>
        <strain evidence="10">Lister 427</strain>
    </source>
</reference>
<name>M4SWG9_9TRYP</name>
<evidence type="ECO:0000256" key="6">
    <source>
        <dbReference type="ARBA" id="ARBA00023288"/>
    </source>
</evidence>
<protein>
    <submittedName>
        <fullName evidence="10">Variant surface glycoprotein 1829</fullName>
    </submittedName>
</protein>
<accession>M4SWG9</accession>
<dbReference type="Gene3D" id="1.10.470.10">
    <property type="entry name" value="Variant Surface Glycoprotein, subunit A, domain 2"/>
    <property type="match status" value="1"/>
</dbReference>
<keyword evidence="5" id="KW-0325">Glycoprotein</keyword>